<protein>
    <submittedName>
        <fullName evidence="1">Uncharacterized protein</fullName>
    </submittedName>
</protein>
<organism evidence="1">
    <name type="scientific">Arion vulgaris</name>
    <dbReference type="NCBI Taxonomy" id="1028688"/>
    <lineage>
        <taxon>Eukaryota</taxon>
        <taxon>Metazoa</taxon>
        <taxon>Spiralia</taxon>
        <taxon>Lophotrochozoa</taxon>
        <taxon>Mollusca</taxon>
        <taxon>Gastropoda</taxon>
        <taxon>Heterobranchia</taxon>
        <taxon>Euthyneura</taxon>
        <taxon>Panpulmonata</taxon>
        <taxon>Eupulmonata</taxon>
        <taxon>Stylommatophora</taxon>
        <taxon>Helicina</taxon>
        <taxon>Arionoidea</taxon>
        <taxon>Arionidae</taxon>
        <taxon>Arion</taxon>
    </lineage>
</organism>
<reference evidence="1" key="1">
    <citation type="submission" date="2014-12" db="EMBL/GenBank/DDBJ databases">
        <title>Insight into the proteome of Arion vulgaris.</title>
        <authorList>
            <person name="Aradska J."/>
            <person name="Bulat T."/>
            <person name="Smidak R."/>
            <person name="Sarate P."/>
            <person name="Gangsoo J."/>
            <person name="Sialana F."/>
            <person name="Bilban M."/>
            <person name="Lubec G."/>
        </authorList>
    </citation>
    <scope>NUCLEOTIDE SEQUENCE</scope>
    <source>
        <tissue evidence="1">Skin</tissue>
    </source>
</reference>
<accession>A0A0B7BV83</accession>
<sequence length="60" mass="7018">MLKEIDILRSCIKHSPPFFKYYILLDNVNDVLIFENGFVLNMGYISDDIAIGHVLTKWMI</sequence>
<evidence type="ECO:0000313" key="1">
    <source>
        <dbReference type="EMBL" id="CEK96837.1"/>
    </source>
</evidence>
<name>A0A0B7BV83_9EUPU</name>
<dbReference type="AlphaFoldDB" id="A0A0B7BV83"/>
<proteinExistence type="predicted"/>
<dbReference type="EMBL" id="HACG01049972">
    <property type="protein sequence ID" value="CEK96837.1"/>
    <property type="molecule type" value="Transcribed_RNA"/>
</dbReference>
<gene>
    <name evidence="1" type="primary">ORF213663</name>
</gene>